<evidence type="ECO:0000313" key="2">
    <source>
        <dbReference type="EMBL" id="QJB02876.1"/>
    </source>
</evidence>
<organism evidence="1">
    <name type="scientific">viral metagenome</name>
    <dbReference type="NCBI Taxonomy" id="1070528"/>
    <lineage>
        <taxon>unclassified sequences</taxon>
        <taxon>metagenomes</taxon>
        <taxon>organismal metagenomes</taxon>
    </lineage>
</organism>
<dbReference type="AlphaFoldDB" id="A0A6M3LU85"/>
<protein>
    <submittedName>
        <fullName evidence="1">Uncharacterized protein</fullName>
    </submittedName>
</protein>
<accession>A0A6M3LU85</accession>
<proteinExistence type="predicted"/>
<name>A0A6M3LU85_9ZZZZ</name>
<gene>
    <name evidence="1" type="ORF">MM171A01448_0012</name>
    <name evidence="2" type="ORF">MM171B01050_0016</name>
</gene>
<reference evidence="1" key="1">
    <citation type="submission" date="2020-03" db="EMBL/GenBank/DDBJ databases">
        <title>The deep terrestrial virosphere.</title>
        <authorList>
            <person name="Holmfeldt K."/>
            <person name="Nilsson E."/>
            <person name="Simone D."/>
            <person name="Lopez-Fernandez M."/>
            <person name="Wu X."/>
            <person name="de Brujin I."/>
            <person name="Lundin D."/>
            <person name="Andersson A."/>
            <person name="Bertilsson S."/>
            <person name="Dopson M."/>
        </authorList>
    </citation>
    <scope>NUCLEOTIDE SEQUENCE</scope>
    <source>
        <strain evidence="1">MM171A01448</strain>
        <strain evidence="2">MM171B01050</strain>
    </source>
</reference>
<evidence type="ECO:0000313" key="1">
    <source>
        <dbReference type="EMBL" id="QJA98897.1"/>
    </source>
</evidence>
<sequence>MHRRFWLERVFDPSGVSGVGNVAEGIQFSNGKCVIGWLTVTPSVAVYDSMEALIEVHGHAGGTLVRWID</sequence>
<dbReference type="EMBL" id="MT143812">
    <property type="protein sequence ID" value="QJB02876.1"/>
    <property type="molecule type" value="Genomic_DNA"/>
</dbReference>
<dbReference type="EMBL" id="MT143616">
    <property type="protein sequence ID" value="QJA98897.1"/>
    <property type="molecule type" value="Genomic_DNA"/>
</dbReference>